<name>A0A5B7I1C9_PORTR</name>
<dbReference type="Proteomes" id="UP000324222">
    <property type="component" value="Unassembled WGS sequence"/>
</dbReference>
<evidence type="ECO:0000313" key="3">
    <source>
        <dbReference type="Proteomes" id="UP000324222"/>
    </source>
</evidence>
<proteinExistence type="predicted"/>
<gene>
    <name evidence="2" type="ORF">E2C01_070102</name>
</gene>
<keyword evidence="3" id="KW-1185">Reference proteome</keyword>
<accession>A0A5B7I1C9</accession>
<comment type="caution">
    <text evidence="2">The sequence shown here is derived from an EMBL/GenBank/DDBJ whole genome shotgun (WGS) entry which is preliminary data.</text>
</comment>
<evidence type="ECO:0000256" key="1">
    <source>
        <dbReference type="SAM" id="MobiDB-lite"/>
    </source>
</evidence>
<protein>
    <submittedName>
        <fullName evidence="2">Uncharacterized protein</fullName>
    </submittedName>
</protein>
<dbReference type="AlphaFoldDB" id="A0A5B7I1C9"/>
<organism evidence="2 3">
    <name type="scientific">Portunus trituberculatus</name>
    <name type="common">Swimming crab</name>
    <name type="synonym">Neptunus trituberculatus</name>
    <dbReference type="NCBI Taxonomy" id="210409"/>
    <lineage>
        <taxon>Eukaryota</taxon>
        <taxon>Metazoa</taxon>
        <taxon>Ecdysozoa</taxon>
        <taxon>Arthropoda</taxon>
        <taxon>Crustacea</taxon>
        <taxon>Multicrustacea</taxon>
        <taxon>Malacostraca</taxon>
        <taxon>Eumalacostraca</taxon>
        <taxon>Eucarida</taxon>
        <taxon>Decapoda</taxon>
        <taxon>Pleocyemata</taxon>
        <taxon>Brachyura</taxon>
        <taxon>Eubrachyura</taxon>
        <taxon>Portunoidea</taxon>
        <taxon>Portunidae</taxon>
        <taxon>Portuninae</taxon>
        <taxon>Portunus</taxon>
    </lineage>
</organism>
<dbReference type="EMBL" id="VSRR010041685">
    <property type="protein sequence ID" value="MPC75709.1"/>
    <property type="molecule type" value="Genomic_DNA"/>
</dbReference>
<feature type="region of interest" description="Disordered" evidence="1">
    <location>
        <begin position="154"/>
        <end position="186"/>
    </location>
</feature>
<reference evidence="2 3" key="1">
    <citation type="submission" date="2019-05" db="EMBL/GenBank/DDBJ databases">
        <title>Another draft genome of Portunus trituberculatus and its Hox gene families provides insights of decapod evolution.</title>
        <authorList>
            <person name="Jeong J.-H."/>
            <person name="Song I."/>
            <person name="Kim S."/>
            <person name="Choi T."/>
            <person name="Kim D."/>
            <person name="Ryu S."/>
            <person name="Kim W."/>
        </authorList>
    </citation>
    <scope>NUCLEOTIDE SEQUENCE [LARGE SCALE GENOMIC DNA]</scope>
    <source>
        <tissue evidence="2">Muscle</tissue>
    </source>
</reference>
<sequence length="204" mass="21526">MRLSGGARQYQAVQGLVLCSFTTPAPPALLAPPAEPHAPHLRLPPHRAEPFITSLAPLILSPTLSGGGSGYDTLGEGECLDSPLARGVRVSGCCLASLKHNPPHDSLKATRGGGLSDTEFLDLLRLVPLRPATHRRDVVMGEVGGEGCCVAADGESDPSPLDTYSPRSPVPRVLTRPPGATMDEGFRGRIYSSCRDGFRREGGR</sequence>
<evidence type="ECO:0000313" key="2">
    <source>
        <dbReference type="EMBL" id="MPC75709.1"/>
    </source>
</evidence>